<keyword evidence="3" id="KW-1185">Reference proteome</keyword>
<organism evidence="2 3">
    <name type="scientific">Cupriavidus respiraculi</name>
    <dbReference type="NCBI Taxonomy" id="195930"/>
    <lineage>
        <taxon>Bacteria</taxon>
        <taxon>Pseudomonadati</taxon>
        <taxon>Pseudomonadota</taxon>
        <taxon>Betaproteobacteria</taxon>
        <taxon>Burkholderiales</taxon>
        <taxon>Burkholderiaceae</taxon>
        <taxon>Cupriavidus</taxon>
    </lineage>
</organism>
<keyword evidence="1" id="KW-1133">Transmembrane helix</keyword>
<dbReference type="Proteomes" id="UP000721236">
    <property type="component" value="Unassembled WGS sequence"/>
</dbReference>
<name>A0ABN7YI88_9BURK</name>
<evidence type="ECO:0000313" key="3">
    <source>
        <dbReference type="Proteomes" id="UP000721236"/>
    </source>
</evidence>
<reference evidence="2 3" key="1">
    <citation type="submission" date="2021-08" db="EMBL/GenBank/DDBJ databases">
        <authorList>
            <person name="Peeters C."/>
        </authorList>
    </citation>
    <scope>NUCLEOTIDE SEQUENCE [LARGE SCALE GENOMIC DNA]</scope>
    <source>
        <strain evidence="2 3">LMG 21510</strain>
    </source>
</reference>
<sequence>MTTFLELGARALMTALWLSAAVVLLPFAAVDKALARGGR</sequence>
<evidence type="ECO:0000256" key="1">
    <source>
        <dbReference type="SAM" id="Phobius"/>
    </source>
</evidence>
<feature type="transmembrane region" description="Helical" evidence="1">
    <location>
        <begin position="12"/>
        <end position="30"/>
    </location>
</feature>
<accession>A0ABN7YI88</accession>
<dbReference type="EMBL" id="CAJZAH010000002">
    <property type="protein sequence ID" value="CAG9173150.1"/>
    <property type="molecule type" value="Genomic_DNA"/>
</dbReference>
<comment type="caution">
    <text evidence="2">The sequence shown here is derived from an EMBL/GenBank/DDBJ whole genome shotgun (WGS) entry which is preliminary data.</text>
</comment>
<gene>
    <name evidence="2" type="ORF">LMG21510_02168</name>
</gene>
<protein>
    <submittedName>
        <fullName evidence="2">Uncharacterized protein</fullName>
    </submittedName>
</protein>
<proteinExistence type="predicted"/>
<evidence type="ECO:0000313" key="2">
    <source>
        <dbReference type="EMBL" id="CAG9173150.1"/>
    </source>
</evidence>
<keyword evidence="1" id="KW-0472">Membrane</keyword>
<keyword evidence="1" id="KW-0812">Transmembrane</keyword>